<feature type="signal peptide" evidence="1">
    <location>
        <begin position="1"/>
        <end position="18"/>
    </location>
</feature>
<protein>
    <submittedName>
        <fullName evidence="3">DUF2807 domain-containing protein</fullName>
    </submittedName>
</protein>
<dbReference type="Pfam" id="PF10988">
    <property type="entry name" value="DUF2807"/>
    <property type="match status" value="1"/>
</dbReference>
<evidence type="ECO:0000313" key="3">
    <source>
        <dbReference type="EMBL" id="RDE04714.1"/>
    </source>
</evidence>
<gene>
    <name evidence="3" type="ORF">DVW87_14105</name>
</gene>
<keyword evidence="1" id="KW-0732">Signal</keyword>
<dbReference type="Gene3D" id="2.160.20.120">
    <property type="match status" value="1"/>
</dbReference>
<name>A0A369VQQ3_9SPHN</name>
<dbReference type="AlphaFoldDB" id="A0A369VQQ3"/>
<evidence type="ECO:0000259" key="2">
    <source>
        <dbReference type="Pfam" id="PF10988"/>
    </source>
</evidence>
<keyword evidence="4" id="KW-1185">Reference proteome</keyword>
<feature type="chain" id="PRO_5016620662" evidence="1">
    <location>
        <begin position="19"/>
        <end position="233"/>
    </location>
</feature>
<dbReference type="RefSeq" id="WP_114688451.1">
    <property type="nucleotide sequence ID" value="NZ_QQNB01000003.1"/>
</dbReference>
<sequence length="233" mass="23296">MNRLLALLALLLPAPALAAERGFTVTSFDRVRIDGPFEVRLASGRSPAARATGDAEMLDRLSVTVDGTTLTVRLGGQGWGERPRAATTQPIVLTLGTPTLRAVQANGGGRVAIAGMKGQRVDLTLSGTGALAADGIAADQLDASVIGSGSLRLAGRAARTRLLSNGSGTIEAGTLAANDLVVRLDGTGAVSAAARYTAAITSTGLGSVAVAGNPACTVNREAAGPIACGSKQP</sequence>
<dbReference type="Proteomes" id="UP000253918">
    <property type="component" value="Unassembled WGS sequence"/>
</dbReference>
<comment type="caution">
    <text evidence="3">The sequence shown here is derived from an EMBL/GenBank/DDBJ whole genome shotgun (WGS) entry which is preliminary data.</text>
</comment>
<dbReference type="EMBL" id="QQNB01000003">
    <property type="protein sequence ID" value="RDE04714.1"/>
    <property type="molecule type" value="Genomic_DNA"/>
</dbReference>
<organism evidence="3 4">
    <name type="scientific">Sphingomonas aracearum</name>
    <dbReference type="NCBI Taxonomy" id="2283317"/>
    <lineage>
        <taxon>Bacteria</taxon>
        <taxon>Pseudomonadati</taxon>
        <taxon>Pseudomonadota</taxon>
        <taxon>Alphaproteobacteria</taxon>
        <taxon>Sphingomonadales</taxon>
        <taxon>Sphingomonadaceae</taxon>
        <taxon>Sphingomonas</taxon>
    </lineage>
</organism>
<evidence type="ECO:0000313" key="4">
    <source>
        <dbReference type="Proteomes" id="UP000253918"/>
    </source>
</evidence>
<feature type="domain" description="Putative auto-transporter adhesin head GIN" evidence="2">
    <location>
        <begin position="28"/>
        <end position="214"/>
    </location>
</feature>
<reference evidence="3 4" key="1">
    <citation type="submission" date="2018-07" db="EMBL/GenBank/DDBJ databases">
        <title>a novel species of Sphingomonas isolated from the rhizosphere soil of Araceae plant.</title>
        <authorList>
            <person name="Zhiyong W."/>
            <person name="Qinglan Z."/>
            <person name="Zhiwei F."/>
            <person name="Ding X."/>
            <person name="Gejiao W."/>
            <person name="Shixue Z."/>
        </authorList>
    </citation>
    <scope>NUCLEOTIDE SEQUENCE [LARGE SCALE GENOMIC DNA]</scope>
    <source>
        <strain evidence="3 4">WZY 27</strain>
    </source>
</reference>
<evidence type="ECO:0000256" key="1">
    <source>
        <dbReference type="SAM" id="SignalP"/>
    </source>
</evidence>
<proteinExistence type="predicted"/>
<dbReference type="InterPro" id="IPR021255">
    <property type="entry name" value="DUF2807"/>
</dbReference>
<dbReference type="OrthoDB" id="7478143at2"/>
<accession>A0A369VQQ3</accession>